<keyword evidence="4" id="KW-1185">Reference proteome</keyword>
<name>A0A7J5AHS0_9FLAO</name>
<dbReference type="InterPro" id="IPR028098">
    <property type="entry name" value="Glyco_trans_4-like_N"/>
</dbReference>
<dbReference type="SUPFAM" id="SSF53756">
    <property type="entry name" value="UDP-Glycosyltransferase/glycogen phosphorylase"/>
    <property type="match status" value="1"/>
</dbReference>
<dbReference type="PANTHER" id="PTHR45947:SF3">
    <property type="entry name" value="SULFOQUINOVOSYL TRANSFERASE SQD2"/>
    <property type="match status" value="1"/>
</dbReference>
<dbReference type="AlphaFoldDB" id="A0A7J5AHS0"/>
<dbReference type="Gene3D" id="3.40.50.2000">
    <property type="entry name" value="Glycogen Phosphorylase B"/>
    <property type="match status" value="1"/>
</dbReference>
<dbReference type="PANTHER" id="PTHR45947">
    <property type="entry name" value="SULFOQUINOVOSYL TRANSFERASE SQD2"/>
    <property type="match status" value="1"/>
</dbReference>
<dbReference type="RefSeq" id="WP_151107047.1">
    <property type="nucleotide sequence ID" value="NZ_WAEM01000002.1"/>
</dbReference>
<dbReference type="GO" id="GO:0016757">
    <property type="term" value="F:glycosyltransferase activity"/>
    <property type="evidence" value="ECO:0007669"/>
    <property type="project" value="InterPro"/>
</dbReference>
<dbReference type="InterPro" id="IPR050194">
    <property type="entry name" value="Glycosyltransferase_grp1"/>
</dbReference>
<evidence type="ECO:0000313" key="3">
    <source>
        <dbReference type="EMBL" id="KAB1157053.1"/>
    </source>
</evidence>
<reference evidence="3 4" key="1">
    <citation type="submission" date="2019-09" db="EMBL/GenBank/DDBJ databases">
        <title>Flavobacterium sp. nov., isolated from glacier ice.</title>
        <authorList>
            <person name="Liu Q."/>
        </authorList>
    </citation>
    <scope>NUCLEOTIDE SEQUENCE [LARGE SCALE GENOMIC DNA]</scope>
    <source>
        <strain evidence="3 4">NBRC 112527</strain>
    </source>
</reference>
<dbReference type="EMBL" id="WAEM01000002">
    <property type="protein sequence ID" value="KAB1157053.1"/>
    <property type="molecule type" value="Genomic_DNA"/>
</dbReference>
<evidence type="ECO:0000313" key="4">
    <source>
        <dbReference type="Proteomes" id="UP000490922"/>
    </source>
</evidence>
<evidence type="ECO:0000259" key="1">
    <source>
        <dbReference type="Pfam" id="PF00534"/>
    </source>
</evidence>
<evidence type="ECO:0000259" key="2">
    <source>
        <dbReference type="Pfam" id="PF13439"/>
    </source>
</evidence>
<dbReference type="Proteomes" id="UP000490922">
    <property type="component" value="Unassembled WGS sequence"/>
</dbReference>
<organism evidence="3 4">
    <name type="scientific">Flavobacterium luteum</name>
    <dbReference type="NCBI Taxonomy" id="2026654"/>
    <lineage>
        <taxon>Bacteria</taxon>
        <taxon>Pseudomonadati</taxon>
        <taxon>Bacteroidota</taxon>
        <taxon>Flavobacteriia</taxon>
        <taxon>Flavobacteriales</taxon>
        <taxon>Flavobacteriaceae</taxon>
        <taxon>Flavobacterium</taxon>
    </lineage>
</organism>
<sequence length="381" mass="43842">MKKALIHDILIQNGGAEKCLESFTNIWEDFDIYSLVDYLSKEDRERMLKGKQSKTSFLQNLPFSKKLFRHYFVFYPYAIEQFDFSEYDVIISSSFSVCKGILTRPDQIHIAYVHSPVRYAWDLYHQYLKEANLQKGLKSIPIKWMLHYLRNWDAGTANRPDYYIANSKYVAKRIKKLYNKESLVIYPPVNCSNFTLGHTTADYYFTSSRMVSYKKISLIVEAFSKMPEKKLIVGGNGPEFEKIKKMATSNIEILGFVESNKLLSLMQSAKAFVFAAQEDFGIVPIEAQACGVPVIAYGKGGVLETIVGTFATEQNIKEGDTGVFFEKQTAESLINAVLYFEKNIEKFNKEAIRNQALKFDTKRFEAEIKETIENIIGKHEF</sequence>
<dbReference type="InterPro" id="IPR001296">
    <property type="entry name" value="Glyco_trans_1"/>
</dbReference>
<proteinExistence type="predicted"/>
<gene>
    <name evidence="3" type="ORF">F6464_06835</name>
</gene>
<dbReference type="Pfam" id="PF00534">
    <property type="entry name" value="Glycos_transf_1"/>
    <property type="match status" value="1"/>
</dbReference>
<comment type="caution">
    <text evidence="3">The sequence shown here is derived from an EMBL/GenBank/DDBJ whole genome shotgun (WGS) entry which is preliminary data.</text>
</comment>
<feature type="domain" description="Glycosyltransferase subfamily 4-like N-terminal" evidence="2">
    <location>
        <begin position="60"/>
        <end position="192"/>
    </location>
</feature>
<feature type="domain" description="Glycosyl transferase family 1" evidence="1">
    <location>
        <begin position="201"/>
        <end position="348"/>
    </location>
</feature>
<dbReference type="Pfam" id="PF13439">
    <property type="entry name" value="Glyco_transf_4"/>
    <property type="match status" value="1"/>
</dbReference>
<dbReference type="OrthoDB" id="9768685at2"/>
<accession>A0A7J5AHS0</accession>
<keyword evidence="3" id="KW-0808">Transferase</keyword>
<protein>
    <submittedName>
        <fullName evidence="3">Glycosyltransferase family 4 protein</fullName>
    </submittedName>
</protein>